<dbReference type="EMBL" id="BNEE01000004">
    <property type="protein sequence ID" value="GHI83509.1"/>
    <property type="molecule type" value="Genomic_DNA"/>
</dbReference>
<dbReference type="Proteomes" id="UP000600026">
    <property type="component" value="Unassembled WGS sequence"/>
</dbReference>
<dbReference type="InterPro" id="IPR018697">
    <property type="entry name" value="DUF2199"/>
</dbReference>
<protein>
    <recommendedName>
        <fullName evidence="3">DUF2199 domain-containing protein</fullName>
    </recommendedName>
</protein>
<proteinExistence type="predicted"/>
<reference evidence="1" key="1">
    <citation type="submission" date="2020-09" db="EMBL/GenBank/DDBJ databases">
        <title>Whole genome shotgun sequence of Streptomyces xanthophaeus NBRC 12829.</title>
        <authorList>
            <person name="Komaki H."/>
            <person name="Tamura T."/>
        </authorList>
    </citation>
    <scope>NUCLEOTIDE SEQUENCE</scope>
    <source>
        <strain evidence="1">NBRC 12829</strain>
    </source>
</reference>
<accession>A0A919LGL2</accession>
<organism evidence="1 2">
    <name type="scientific">Streptomyces xanthophaeus</name>
    <dbReference type="NCBI Taxonomy" id="67385"/>
    <lineage>
        <taxon>Bacteria</taxon>
        <taxon>Bacillati</taxon>
        <taxon>Actinomycetota</taxon>
        <taxon>Actinomycetes</taxon>
        <taxon>Kitasatosporales</taxon>
        <taxon>Streptomycetaceae</taxon>
        <taxon>Streptomyces</taxon>
    </lineage>
</organism>
<dbReference type="RefSeq" id="WP_051902861.1">
    <property type="nucleotide sequence ID" value="NZ_BNEE01000004.1"/>
</dbReference>
<evidence type="ECO:0000313" key="1">
    <source>
        <dbReference type="EMBL" id="GHI83509.1"/>
    </source>
</evidence>
<dbReference type="Pfam" id="PF09965">
    <property type="entry name" value="DUF2199"/>
    <property type="match status" value="1"/>
</dbReference>
<gene>
    <name evidence="1" type="ORF">Sxan_08730</name>
</gene>
<comment type="caution">
    <text evidence="1">The sequence shown here is derived from an EMBL/GenBank/DDBJ whole genome shotgun (WGS) entry which is preliminary data.</text>
</comment>
<sequence>MTGHLTSCSCCGDPLPDERRIDVGFNLPDAARTAPEGARHSLGPRALIRVDGVGSFIRCLLPVRLTHETELVLGIWLEVDEATLRQADDLWDDPGYADLSFTGRFANKVRPWGDDLLGAPFTARVTVPGELPYLVAGHAPTAARVLEDTWDRDHVLSRFPHELPIDVRTDLGDRWTVVRTAGLTARFADGADRFAGPDRSAAVYLCTDDEPGRPPADFLSALLDGAPDKLPGQRLTEPLPGGLRHAFWLTPSDHGRERHEFYGFTVPASGTAAHVFCSYEDPAHLAWAQQVWRSLERADPS</sequence>
<evidence type="ECO:0008006" key="3">
    <source>
        <dbReference type="Google" id="ProtNLM"/>
    </source>
</evidence>
<dbReference type="AlphaFoldDB" id="A0A919LGL2"/>
<dbReference type="OrthoDB" id="3523497at2"/>
<name>A0A919LGL2_9ACTN</name>
<keyword evidence="2" id="KW-1185">Reference proteome</keyword>
<evidence type="ECO:0000313" key="2">
    <source>
        <dbReference type="Proteomes" id="UP000600026"/>
    </source>
</evidence>